<evidence type="ECO:0000256" key="5">
    <source>
        <dbReference type="ARBA" id="ARBA00022833"/>
    </source>
</evidence>
<dbReference type="NCBIfam" id="TIGR02110">
    <property type="entry name" value="PQQ_syn_pqqF"/>
    <property type="match status" value="1"/>
</dbReference>
<dbReference type="Gene3D" id="3.30.830.10">
    <property type="entry name" value="Metalloenzyme, LuxS/M16 peptidase-like"/>
    <property type="match status" value="2"/>
</dbReference>
<dbReference type="EC" id="3.4.24.-" evidence="11"/>
<comment type="caution">
    <text evidence="11">The sequence shown here is derived from an EMBL/GenBank/DDBJ whole genome shotgun (WGS) entry which is preliminary data.</text>
</comment>
<keyword evidence="3" id="KW-0479">Metal-binding</keyword>
<keyword evidence="6" id="KW-0482">Metalloprotease</keyword>
<dbReference type="InterPro" id="IPR054733">
    <property type="entry name" value="PqqF_C_3"/>
</dbReference>
<evidence type="ECO:0000313" key="12">
    <source>
        <dbReference type="Proteomes" id="UP000745663"/>
    </source>
</evidence>
<accession>A0ABS2BWZ3</accession>
<dbReference type="EMBL" id="JACOPV010000004">
    <property type="protein sequence ID" value="MBM5457536.1"/>
    <property type="molecule type" value="Genomic_DNA"/>
</dbReference>
<dbReference type="PANTHER" id="PTHR43690">
    <property type="entry name" value="NARDILYSIN"/>
    <property type="match status" value="1"/>
</dbReference>
<dbReference type="SUPFAM" id="SSF63411">
    <property type="entry name" value="LuxS/MPP-like metallohydrolase"/>
    <property type="match status" value="2"/>
</dbReference>
<feature type="domain" description="Peptidase M16 C-terminal" evidence="8">
    <location>
        <begin position="177"/>
        <end position="330"/>
    </location>
</feature>
<evidence type="ECO:0000259" key="7">
    <source>
        <dbReference type="Pfam" id="PF00675"/>
    </source>
</evidence>
<name>A0ABS2BWZ3_9PSED</name>
<keyword evidence="12" id="KW-1185">Reference proteome</keyword>
<evidence type="ECO:0000313" key="11">
    <source>
        <dbReference type="EMBL" id="MBM5457536.1"/>
    </source>
</evidence>
<dbReference type="InterPro" id="IPR011844">
    <property type="entry name" value="PQQ_synth_PqqF"/>
</dbReference>
<dbReference type="InterPro" id="IPR011249">
    <property type="entry name" value="Metalloenz_LuxS/M16"/>
</dbReference>
<evidence type="ECO:0000259" key="9">
    <source>
        <dbReference type="Pfam" id="PF22455"/>
    </source>
</evidence>
<dbReference type="Pfam" id="PF00675">
    <property type="entry name" value="Peptidase_M16"/>
    <property type="match status" value="1"/>
</dbReference>
<organism evidence="11 12">
    <name type="scientific">Pseudomonas arcuscaelestis</name>
    <dbReference type="NCBI Taxonomy" id="2710591"/>
    <lineage>
        <taxon>Bacteria</taxon>
        <taxon>Pseudomonadati</taxon>
        <taxon>Pseudomonadota</taxon>
        <taxon>Gammaproteobacteria</taxon>
        <taxon>Pseudomonadales</taxon>
        <taxon>Pseudomonadaceae</taxon>
        <taxon>Pseudomonas</taxon>
    </lineage>
</organism>
<evidence type="ECO:0000256" key="2">
    <source>
        <dbReference type="ARBA" id="ARBA00022670"/>
    </source>
</evidence>
<comment type="similarity">
    <text evidence="1">Belongs to the peptidase M16 family.</text>
</comment>
<proteinExistence type="inferred from homology"/>
<dbReference type="GO" id="GO:0016787">
    <property type="term" value="F:hydrolase activity"/>
    <property type="evidence" value="ECO:0007669"/>
    <property type="project" value="UniProtKB-KW"/>
</dbReference>
<sequence length="783" mass="87003">MPSTVQHLTLDNGLQVTLRHAPQLKRCAAAIRVMAGSHDAPPTHPGLAHFLEHLLFLGNDRFPLDDGLMRYVQRHGGQVNASTRERTTDYFFEVPQAAFAGGLERLCEMLARPLFDLQRQSREREVIHAEFIAWSRNPQAQAQFALLQRVSRGHPLSAFHAGNRYSLPIHCHAFQTALRTYHQRFYQAGQMVLSLSGPQSLEQLQTMACAAANNFATGERVEQAAAARLADNTLTPQRSEQQLDLLHAIENQPTGMEHAIEFLATWLTDARPGGLLSALRRRGWGQALEFSSLYSFAGQALLHTRLKLNGGATDTQVRTLLADWLRFFRDVDRTSINQEYAKLQRRRAQTATALELACRDSASRPYQALDTQAEQALNSLLEALVQHTLPSATEQWHLPAAEPLLAVHRPADQYSHVTPTGLSISSLLPPMRQQGFVYVRWQVSAGIDERLWQVLDRALQPLRERAERAGVTLQFDSCARFWQLRCTGSPDAVVATMAETLHALQHPDASSWIARSADEVDKMPIRALLRQLPEQLIGGPDATLHAGEVCQSDLQRLWAHARWQAMATGLDELAQQALNSVLQDIPGKPGLLCPAPAKTARAWQMLPPAANEQAVLLFCPLSSEDEACARLLAQHIQGPFYQRFRVELQLGYAVFSAFRQIQGINGLVFGVQSPNTSHEQILTHIHGFLTALPSTLHCDAGIRQALAEQMSEPTMSNAEVAEWAWQALLAGRGKASLHALQQQIHAVDEVTLRQCADDLLHAKRGWLCLANGPAPLHGNWSKH</sequence>
<dbReference type="RefSeq" id="WP_203584196.1">
    <property type="nucleotide sequence ID" value="NZ_JACOPV010000004.1"/>
</dbReference>
<dbReference type="Pfam" id="PF22456">
    <property type="entry name" value="PqqF-like_C_4"/>
    <property type="match status" value="1"/>
</dbReference>
<evidence type="ECO:0000256" key="1">
    <source>
        <dbReference type="ARBA" id="ARBA00007261"/>
    </source>
</evidence>
<evidence type="ECO:0000256" key="6">
    <source>
        <dbReference type="ARBA" id="ARBA00023049"/>
    </source>
</evidence>
<dbReference type="PANTHER" id="PTHR43690:SF18">
    <property type="entry name" value="INSULIN-DEGRADING ENZYME-RELATED"/>
    <property type="match status" value="1"/>
</dbReference>
<feature type="domain" description="Coenzyme PQQ synthesis protein F C-terminal lobe" evidence="9">
    <location>
        <begin position="435"/>
        <end position="567"/>
    </location>
</feature>
<dbReference type="Proteomes" id="UP000745663">
    <property type="component" value="Unassembled WGS sequence"/>
</dbReference>
<keyword evidence="4 11" id="KW-0378">Hydrolase</keyword>
<evidence type="ECO:0000256" key="4">
    <source>
        <dbReference type="ARBA" id="ARBA00022801"/>
    </source>
</evidence>
<evidence type="ECO:0000259" key="8">
    <source>
        <dbReference type="Pfam" id="PF05193"/>
    </source>
</evidence>
<dbReference type="Pfam" id="PF05193">
    <property type="entry name" value="Peptidase_M16_C"/>
    <property type="match status" value="1"/>
</dbReference>
<dbReference type="InterPro" id="IPR011765">
    <property type="entry name" value="Pept_M16_N"/>
</dbReference>
<keyword evidence="2" id="KW-0645">Protease</keyword>
<dbReference type="InterPro" id="IPR050626">
    <property type="entry name" value="Peptidase_M16"/>
</dbReference>
<gene>
    <name evidence="11" type="primary">pqqF</name>
    <name evidence="11" type="ORF">H8F21_08115</name>
</gene>
<protein>
    <submittedName>
        <fullName evidence="11">Pyrroloquinoline quinone biosynthesis protein PqqF</fullName>
        <ecNumber evidence="11">3.4.24.-</ecNumber>
    </submittedName>
</protein>
<dbReference type="Pfam" id="PF22455">
    <property type="entry name" value="PqqF_C_3"/>
    <property type="match status" value="1"/>
</dbReference>
<keyword evidence="5" id="KW-0862">Zinc</keyword>
<dbReference type="InterPro" id="IPR054734">
    <property type="entry name" value="PqqF-like_C_4"/>
</dbReference>
<dbReference type="InterPro" id="IPR007863">
    <property type="entry name" value="Peptidase_M16_C"/>
</dbReference>
<evidence type="ECO:0000259" key="10">
    <source>
        <dbReference type="Pfam" id="PF22456"/>
    </source>
</evidence>
<reference evidence="11 12" key="1">
    <citation type="submission" date="2020-08" db="EMBL/GenBank/DDBJ databases">
        <title>Description of novel Pseudomonas species.</title>
        <authorList>
            <person name="Duman M."/>
            <person name="Mulet M."/>
            <person name="Altun S."/>
            <person name="Saticioglu I.B."/>
            <person name="Lalucat J."/>
            <person name="Garcia-Valdes E."/>
        </authorList>
    </citation>
    <scope>NUCLEOTIDE SEQUENCE [LARGE SCALE GENOMIC DNA]</scope>
    <source>
        <strain evidence="11 12">P66</strain>
    </source>
</reference>
<feature type="domain" description="Peptidase M16 N-terminal" evidence="7">
    <location>
        <begin position="16"/>
        <end position="157"/>
    </location>
</feature>
<feature type="domain" description="Coenzyme PQQ synthesis protein F-like C-terminal lobe" evidence="10">
    <location>
        <begin position="631"/>
        <end position="725"/>
    </location>
</feature>
<evidence type="ECO:0000256" key="3">
    <source>
        <dbReference type="ARBA" id="ARBA00022723"/>
    </source>
</evidence>